<evidence type="ECO:0000256" key="1">
    <source>
        <dbReference type="ARBA" id="ARBA00022927"/>
    </source>
</evidence>
<organism evidence="2">
    <name type="scientific">Glycine soja</name>
    <name type="common">Wild soybean</name>
    <dbReference type="NCBI Taxonomy" id="3848"/>
    <lineage>
        <taxon>Eukaryota</taxon>
        <taxon>Viridiplantae</taxon>
        <taxon>Streptophyta</taxon>
        <taxon>Embryophyta</taxon>
        <taxon>Tracheophyta</taxon>
        <taxon>Spermatophyta</taxon>
        <taxon>Magnoliopsida</taxon>
        <taxon>eudicotyledons</taxon>
        <taxon>Gunneridae</taxon>
        <taxon>Pentapetalae</taxon>
        <taxon>rosids</taxon>
        <taxon>fabids</taxon>
        <taxon>Fabales</taxon>
        <taxon>Fabaceae</taxon>
        <taxon>Papilionoideae</taxon>
        <taxon>50 kb inversion clade</taxon>
        <taxon>NPAAA clade</taxon>
        <taxon>indigoferoid/millettioid clade</taxon>
        <taxon>Phaseoleae</taxon>
        <taxon>Glycine</taxon>
        <taxon>Glycine subgen. Soja</taxon>
    </lineage>
</organism>
<dbReference type="GO" id="GO:0016020">
    <property type="term" value="C:membrane"/>
    <property type="evidence" value="ECO:0007669"/>
    <property type="project" value="InterPro"/>
</dbReference>
<gene>
    <name evidence="2" type="ORF">glysoja_044952</name>
</gene>
<keyword evidence="1" id="KW-0813">Transport</keyword>
<dbReference type="EMBL" id="KN669008">
    <property type="protein sequence ID" value="KHN04741.1"/>
    <property type="molecule type" value="Genomic_DNA"/>
</dbReference>
<name>A0A0B2P6C7_GLYSO</name>
<proteinExistence type="predicted"/>
<sequence>MRRKLLMTHDESKAFRNSKTRCLRLKIHSTLSSKKFKNLGSVTLRDSSSQIDKLQSTFPQWEKTANAGEQSNLSKKVNGLNKAIFVASRDPSWYGIDGVEVENRRKWTSDAGTRYLYMQNLSEHNKESSASWKGLKQLV</sequence>
<dbReference type="InterPro" id="IPR010989">
    <property type="entry name" value="SNARE"/>
</dbReference>
<dbReference type="GO" id="GO:0015031">
    <property type="term" value="P:protein transport"/>
    <property type="evidence" value="ECO:0007669"/>
    <property type="project" value="UniProtKB-KW"/>
</dbReference>
<evidence type="ECO:0000313" key="2">
    <source>
        <dbReference type="EMBL" id="KHN04741.1"/>
    </source>
</evidence>
<dbReference type="AlphaFoldDB" id="A0A0B2P6C7"/>
<protein>
    <submittedName>
        <fullName evidence="2">Syntaxin-61</fullName>
    </submittedName>
</protein>
<dbReference type="GO" id="GO:0016192">
    <property type="term" value="P:vesicle-mediated transport"/>
    <property type="evidence" value="ECO:0007669"/>
    <property type="project" value="InterPro"/>
</dbReference>
<dbReference type="SUPFAM" id="SSF47661">
    <property type="entry name" value="t-snare proteins"/>
    <property type="match status" value="1"/>
</dbReference>
<dbReference type="Proteomes" id="UP000053555">
    <property type="component" value="Unassembled WGS sequence"/>
</dbReference>
<accession>A0A0B2P6C7</accession>
<reference evidence="2" key="1">
    <citation type="submission" date="2014-07" db="EMBL/GenBank/DDBJ databases">
        <title>Identification of a novel salt tolerance gene in wild soybean by whole-genome sequencing.</title>
        <authorList>
            <person name="Lam H.-M."/>
            <person name="Qi X."/>
            <person name="Li M.-W."/>
            <person name="Liu X."/>
            <person name="Xie M."/>
            <person name="Ni M."/>
            <person name="Xu X."/>
        </authorList>
    </citation>
    <scope>NUCLEOTIDE SEQUENCE [LARGE SCALE GENOMIC DNA]</scope>
    <source>
        <tissue evidence="2">Root</tissue>
    </source>
</reference>
<keyword evidence="1" id="KW-0653">Protein transport</keyword>